<organism evidence="1">
    <name type="scientific">marine sediment metagenome</name>
    <dbReference type="NCBI Taxonomy" id="412755"/>
    <lineage>
        <taxon>unclassified sequences</taxon>
        <taxon>metagenomes</taxon>
        <taxon>ecological metagenomes</taxon>
    </lineage>
</organism>
<accession>X1UAE9</accession>
<evidence type="ECO:0000313" key="1">
    <source>
        <dbReference type="EMBL" id="GAI89329.1"/>
    </source>
</evidence>
<comment type="caution">
    <text evidence="1">The sequence shown here is derived from an EMBL/GenBank/DDBJ whole genome shotgun (WGS) entry which is preliminary data.</text>
</comment>
<protein>
    <submittedName>
        <fullName evidence="1">Uncharacterized protein</fullName>
    </submittedName>
</protein>
<dbReference type="EMBL" id="BARW01021526">
    <property type="protein sequence ID" value="GAI89329.1"/>
    <property type="molecule type" value="Genomic_DNA"/>
</dbReference>
<feature type="non-terminal residue" evidence="1">
    <location>
        <position position="231"/>
    </location>
</feature>
<reference evidence="1" key="1">
    <citation type="journal article" date="2014" name="Front. Microbiol.">
        <title>High frequency of phylogenetically diverse reductive dehalogenase-homologous genes in deep subseafloor sedimentary metagenomes.</title>
        <authorList>
            <person name="Kawai M."/>
            <person name="Futagami T."/>
            <person name="Toyoda A."/>
            <person name="Takaki Y."/>
            <person name="Nishi S."/>
            <person name="Hori S."/>
            <person name="Arai W."/>
            <person name="Tsubouchi T."/>
            <person name="Morono Y."/>
            <person name="Uchiyama I."/>
            <person name="Ito T."/>
            <person name="Fujiyama A."/>
            <person name="Inagaki F."/>
            <person name="Takami H."/>
        </authorList>
    </citation>
    <scope>NUCLEOTIDE SEQUENCE</scope>
    <source>
        <strain evidence="1">Expedition CK06-06</strain>
    </source>
</reference>
<sequence length="231" mass="24249">MARRPSGLRIDNPAWVLVQLLCSYWGRTDADGGALGATLLCGDLVNQPDFDGNHVVIIDGAYGGQARDINGVTTAGVVTPASNFGDVILAGTTFAILPIRTTPAEVAALTALVVALVADLEGATGIFHEQEDVSFNVNAVLAAEADILNLAVADTRYIVRSLRLKCVDPGAETVTVRLYELINDAGPLEVDSFAITNANFATYHSLMDMFGLPHLAGDELQITVQATAVGP</sequence>
<proteinExistence type="predicted"/>
<dbReference type="AlphaFoldDB" id="X1UAE9"/>
<name>X1UAE9_9ZZZZ</name>
<gene>
    <name evidence="1" type="ORF">S12H4_36142</name>
</gene>